<organism evidence="5 6">
    <name type="scientific">Acrocarpospora macrocephala</name>
    <dbReference type="NCBI Taxonomy" id="150177"/>
    <lineage>
        <taxon>Bacteria</taxon>
        <taxon>Bacillati</taxon>
        <taxon>Actinomycetota</taxon>
        <taxon>Actinomycetes</taxon>
        <taxon>Streptosporangiales</taxon>
        <taxon>Streptosporangiaceae</taxon>
        <taxon>Acrocarpospora</taxon>
    </lineage>
</organism>
<proteinExistence type="inferred from homology"/>
<dbReference type="InterPro" id="IPR029062">
    <property type="entry name" value="Class_I_gatase-like"/>
</dbReference>
<evidence type="ECO:0000313" key="5">
    <source>
        <dbReference type="EMBL" id="GES16932.1"/>
    </source>
</evidence>
<keyword evidence="4" id="KW-0720">Serine protease</keyword>
<sequence>MPGPIALIGQNDIDTLALLDRDLLARSGGNEVLILPTATVEWPRSTVTELLAERVGFYQDKLGTKVTVPQVFSREDAHDPGHVQAVETAGYIFLSGGRPRPLAEILRGTPLWRAILSRWEAGAVLAGESAGAVVLTDRVPDPARTDEGGPWYTYDSPGLGLLPGLGVVPHSDTGKGQLMLTAMLAATSVDVPIVAVPENTAVIREPDGRWTTVGAPGVVVFHQGAHHSLDALAVVEPDPKAGI</sequence>
<keyword evidence="2" id="KW-0645">Protease</keyword>
<dbReference type="PANTHER" id="PTHR36175:SF1">
    <property type="entry name" value="CYANOPHYCINASE"/>
    <property type="match status" value="1"/>
</dbReference>
<name>A0A5M3X8B3_9ACTN</name>
<keyword evidence="6" id="KW-1185">Reference proteome</keyword>
<dbReference type="SUPFAM" id="SSF52317">
    <property type="entry name" value="Class I glutamine amidotransferase-like"/>
    <property type="match status" value="1"/>
</dbReference>
<evidence type="ECO:0008006" key="7">
    <source>
        <dbReference type="Google" id="ProtNLM"/>
    </source>
</evidence>
<dbReference type="GO" id="GO:0008236">
    <property type="term" value="F:serine-type peptidase activity"/>
    <property type="evidence" value="ECO:0007669"/>
    <property type="project" value="UniProtKB-KW"/>
</dbReference>
<comment type="similarity">
    <text evidence="1">Belongs to the peptidase S51 family.</text>
</comment>
<protein>
    <recommendedName>
        <fullName evidence="7">Peptidase</fullName>
    </recommendedName>
</protein>
<dbReference type="PANTHER" id="PTHR36175">
    <property type="entry name" value="CYANOPHYCINASE"/>
    <property type="match status" value="1"/>
</dbReference>
<reference evidence="5 6" key="1">
    <citation type="submission" date="2019-10" db="EMBL/GenBank/DDBJ databases">
        <title>Whole genome shotgun sequence of Acrocarpospora macrocephala NBRC 16266.</title>
        <authorList>
            <person name="Ichikawa N."/>
            <person name="Kimura A."/>
            <person name="Kitahashi Y."/>
            <person name="Komaki H."/>
            <person name="Oguchi A."/>
        </authorList>
    </citation>
    <scope>NUCLEOTIDE SEQUENCE [LARGE SCALE GENOMIC DNA]</scope>
    <source>
        <strain evidence="5 6">NBRC 16266</strain>
    </source>
</reference>
<dbReference type="AlphaFoldDB" id="A0A5M3X8B3"/>
<dbReference type="GO" id="GO:0006508">
    <property type="term" value="P:proteolysis"/>
    <property type="evidence" value="ECO:0007669"/>
    <property type="project" value="UniProtKB-KW"/>
</dbReference>
<dbReference type="Pfam" id="PF03575">
    <property type="entry name" value="Peptidase_S51"/>
    <property type="match status" value="1"/>
</dbReference>
<dbReference type="RefSeq" id="WP_170323094.1">
    <property type="nucleotide sequence ID" value="NZ_BAAAHL010000041.1"/>
</dbReference>
<dbReference type="Gene3D" id="3.40.50.880">
    <property type="match status" value="1"/>
</dbReference>
<evidence type="ECO:0000256" key="1">
    <source>
        <dbReference type="ARBA" id="ARBA00006534"/>
    </source>
</evidence>
<keyword evidence="3" id="KW-0378">Hydrolase</keyword>
<dbReference type="EMBL" id="BLAE01000124">
    <property type="protein sequence ID" value="GES16932.1"/>
    <property type="molecule type" value="Genomic_DNA"/>
</dbReference>
<evidence type="ECO:0000256" key="3">
    <source>
        <dbReference type="ARBA" id="ARBA00022801"/>
    </source>
</evidence>
<accession>A0A5M3X8B3</accession>
<dbReference type="InterPro" id="IPR005320">
    <property type="entry name" value="Peptidase_S51"/>
</dbReference>
<dbReference type="Proteomes" id="UP000331127">
    <property type="component" value="Unassembled WGS sequence"/>
</dbReference>
<evidence type="ECO:0000313" key="6">
    <source>
        <dbReference type="Proteomes" id="UP000331127"/>
    </source>
</evidence>
<comment type="caution">
    <text evidence="5">The sequence shown here is derived from an EMBL/GenBank/DDBJ whole genome shotgun (WGS) entry which is preliminary data.</text>
</comment>
<gene>
    <name evidence="5" type="ORF">Amac_105300</name>
</gene>
<evidence type="ECO:0000256" key="2">
    <source>
        <dbReference type="ARBA" id="ARBA00022670"/>
    </source>
</evidence>
<evidence type="ECO:0000256" key="4">
    <source>
        <dbReference type="ARBA" id="ARBA00022825"/>
    </source>
</evidence>